<protein>
    <recommendedName>
        <fullName evidence="2">Srp40 C-terminal domain-containing protein</fullName>
    </recommendedName>
</protein>
<dbReference type="PANTHER" id="PTHR23216:SF1">
    <property type="entry name" value="NUCLEOLAR AND COILED-BODY PHOSPHOPROTEIN 1"/>
    <property type="match status" value="1"/>
</dbReference>
<reference evidence="3 4" key="1">
    <citation type="submission" date="2023-10" db="EMBL/GenBank/DDBJ databases">
        <title>Comparative genomics analysis reveals potential genetic determinants of host preference in Cryptosporidium xiaoi.</title>
        <authorList>
            <person name="Xiao L."/>
            <person name="Li J."/>
        </authorList>
    </citation>
    <scope>NUCLEOTIDE SEQUENCE [LARGE SCALE GENOMIC DNA]</scope>
    <source>
        <strain evidence="3 4">52996</strain>
    </source>
</reference>
<feature type="compositionally biased region" description="Polar residues" evidence="1">
    <location>
        <begin position="119"/>
        <end position="128"/>
    </location>
</feature>
<dbReference type="Proteomes" id="UP001311799">
    <property type="component" value="Unassembled WGS sequence"/>
</dbReference>
<feature type="compositionally biased region" description="Polar residues" evidence="1">
    <location>
        <begin position="215"/>
        <end position="232"/>
    </location>
</feature>
<feature type="domain" description="Srp40 C-terminal" evidence="2">
    <location>
        <begin position="149"/>
        <end position="228"/>
    </location>
</feature>
<gene>
    <name evidence="3" type="ORF">RS030_182707</name>
</gene>
<proteinExistence type="predicted"/>
<sequence>MKNVEYKLACLWLIREYLEDLKLSKAVKCINKSHPELKSIGNKSLKLYKKIPDLEQLIKYYCENKGLENNDSEENKQKSKSVGVEKVNLNKNEKKRKHKQERKNEDIDDNISNKKNKTENLSDNNDNYGSIHVDSNNDESSVLASVQNRFKRIDESKYMDKLSDSRLNNNSYWNMKKYSNNSDNFASKAALELGQVRGKGFRQEKAKKKRCSWKGNGTISTGVSSIQFSDSD</sequence>
<comment type="caution">
    <text evidence="3">The sequence shown here is derived from an EMBL/GenBank/DDBJ whole genome shotgun (WGS) entry which is preliminary data.</text>
</comment>
<keyword evidence="4" id="KW-1185">Reference proteome</keyword>
<feature type="compositionally biased region" description="Basic and acidic residues" evidence="1">
    <location>
        <begin position="68"/>
        <end position="77"/>
    </location>
</feature>
<feature type="region of interest" description="Disordered" evidence="1">
    <location>
        <begin position="207"/>
        <end position="232"/>
    </location>
</feature>
<dbReference type="PANTHER" id="PTHR23216">
    <property type="entry name" value="NUCLEOLAR AND COILED-BODY PHOSPHOPROTEIN 1"/>
    <property type="match status" value="1"/>
</dbReference>
<evidence type="ECO:0000259" key="2">
    <source>
        <dbReference type="Pfam" id="PF05022"/>
    </source>
</evidence>
<evidence type="ECO:0000313" key="4">
    <source>
        <dbReference type="Proteomes" id="UP001311799"/>
    </source>
</evidence>
<name>A0AAV9XZX1_9CRYT</name>
<dbReference type="Pfam" id="PF05022">
    <property type="entry name" value="SRP40_C"/>
    <property type="match status" value="1"/>
</dbReference>
<evidence type="ECO:0000313" key="3">
    <source>
        <dbReference type="EMBL" id="KAK6590103.1"/>
    </source>
</evidence>
<dbReference type="GO" id="GO:0005730">
    <property type="term" value="C:nucleolus"/>
    <property type="evidence" value="ECO:0007669"/>
    <property type="project" value="InterPro"/>
</dbReference>
<organism evidence="3 4">
    <name type="scientific">Cryptosporidium xiaoi</name>
    <dbReference type="NCBI Taxonomy" id="659607"/>
    <lineage>
        <taxon>Eukaryota</taxon>
        <taxon>Sar</taxon>
        <taxon>Alveolata</taxon>
        <taxon>Apicomplexa</taxon>
        <taxon>Conoidasida</taxon>
        <taxon>Coccidia</taxon>
        <taxon>Eucoccidiorida</taxon>
        <taxon>Eimeriorina</taxon>
        <taxon>Cryptosporidiidae</taxon>
        <taxon>Cryptosporidium</taxon>
    </lineage>
</organism>
<dbReference type="AlphaFoldDB" id="A0AAV9XZX1"/>
<feature type="region of interest" description="Disordered" evidence="1">
    <location>
        <begin position="68"/>
        <end position="140"/>
    </location>
</feature>
<accession>A0AAV9XZX1</accession>
<dbReference type="EMBL" id="JAWDEY010000009">
    <property type="protein sequence ID" value="KAK6590103.1"/>
    <property type="molecule type" value="Genomic_DNA"/>
</dbReference>
<evidence type="ECO:0000256" key="1">
    <source>
        <dbReference type="SAM" id="MobiDB-lite"/>
    </source>
</evidence>
<dbReference type="InterPro" id="IPR007718">
    <property type="entry name" value="Srp40_C"/>
</dbReference>
<dbReference type="InterPro" id="IPR039191">
    <property type="entry name" value="Nopp140-like"/>
</dbReference>